<name>A0AA35MHX0_9HYPO</name>
<feature type="transmembrane region" description="Helical" evidence="2">
    <location>
        <begin position="989"/>
        <end position="1006"/>
    </location>
</feature>
<proteinExistence type="predicted"/>
<evidence type="ECO:0000313" key="3">
    <source>
        <dbReference type="EMBL" id="CAI6097391.1"/>
    </source>
</evidence>
<comment type="caution">
    <text evidence="3">The sequence shown here is derived from an EMBL/GenBank/DDBJ whole genome shotgun (WGS) entry which is preliminary data.</text>
</comment>
<protein>
    <submittedName>
        <fullName evidence="3">Uncharacterized protein</fullName>
    </submittedName>
</protein>
<sequence>MASSSKEGPQLAQVARALNAVAAQRRNTRANNIGLLDLIKGKSTPKHETEHSRLNNSWSNTNFHLRQRGSLGIQDEREANLSSAPSFSKASSSEAKEGNDSLRMGVIVVKSAQTQTDGPALTPLLPCLTSALPPVARRDFTSVRLHQDVVGGGKVAFELIEADLNSSVEFSGNDQKIRHLNVMRDVMDFHEFKILALKKGNLTSDRNDHLAVSTVLQAVESKMFLKNNGTWYMKPGTLLRCDVDHKGTIIASATFISVPYVRTDSVHESSDIPDRKGVCVPRRLDEILHLRDSLLASEMSQACEGLWVGETWMVILNDTGILTYGGKPCQDSLVNNIEIKKEFTANSPDQRMVQVTDQNGLQFQIPVAQCSSLFIMEAALQYQLEEMKPRTDPDECAIASEKPKDFNILRMNGDRLTSVVWSHLVHAESPLLQVKLEQKPPRSDNSESDLMVTYNNYDNPAPEGRRVSDHTAEWIRQQSLEMHNEHTSQSIGSSFENVDFAQVASSISDDQDEDSEFDFLDLDAASPPVFTWGSTDENRDDMKFSIEFRLVFSEIYLNELFSHGELGPQEDVLGAATGSTRCTLNMLKQEVEELMDLLSNATGENDARFKDQALLLDYHDFCMAAVRFLEAFIPNNCSTPGLHMLFNSLYKGFKAPEFFLRARSHAKYIILYKAGSGNALGSRTRRGSLCQDCLNKTIYMNLTDAFAHLRMCHYAELPPGDMMDRHVTELGIAAEKDLDEWNARIVKQGRDLVVKLAHEAGEIQYAAIYTDLVHHPPWESLTDLLNSFIKAASSMFSLSFALDGTSAFYHVTVHENEEDNLELGMRPVRLIGAMDKSGQEALKTLKKVQIPLAAQINKVQSEDLVKLFAPVGVHELAAQMVCNLLTAPIHVSPDAVEPYQIVKEWQQQLLTKMRLFAHSKNTPNEHATCTQAPGFRLQEYILEEAEDELQDLPKTITSSPQEVNERRLKIVLGLFGVAGNENVLIFETTWGLIYGIFLFGNGYYFLRDTLGGMYPLEYTEQYTPLATTPAIISGFEYIGVFLMAIALPWYYMKWFGTDDEESISK</sequence>
<organism evidence="3 4">
    <name type="scientific">Clonostachys chloroleuca</name>
    <dbReference type="NCBI Taxonomy" id="1926264"/>
    <lineage>
        <taxon>Eukaryota</taxon>
        <taxon>Fungi</taxon>
        <taxon>Dikarya</taxon>
        <taxon>Ascomycota</taxon>
        <taxon>Pezizomycotina</taxon>
        <taxon>Sordariomycetes</taxon>
        <taxon>Hypocreomycetidae</taxon>
        <taxon>Hypocreales</taxon>
        <taxon>Bionectriaceae</taxon>
        <taxon>Clonostachys</taxon>
    </lineage>
</organism>
<feature type="region of interest" description="Disordered" evidence="1">
    <location>
        <begin position="78"/>
        <end position="98"/>
    </location>
</feature>
<evidence type="ECO:0000313" key="4">
    <source>
        <dbReference type="Proteomes" id="UP001160390"/>
    </source>
</evidence>
<gene>
    <name evidence="3" type="ORF">CCHLO57077_00014492</name>
</gene>
<feature type="transmembrane region" description="Helical" evidence="2">
    <location>
        <begin position="1027"/>
        <end position="1051"/>
    </location>
</feature>
<dbReference type="Proteomes" id="UP001160390">
    <property type="component" value="Unassembled WGS sequence"/>
</dbReference>
<keyword evidence="4" id="KW-1185">Reference proteome</keyword>
<accession>A0AA35MHX0</accession>
<feature type="compositionally biased region" description="Low complexity" evidence="1">
    <location>
        <begin position="82"/>
        <end position="93"/>
    </location>
</feature>
<evidence type="ECO:0000256" key="2">
    <source>
        <dbReference type="SAM" id="Phobius"/>
    </source>
</evidence>
<keyword evidence="2" id="KW-1133">Transmembrane helix</keyword>
<evidence type="ECO:0000256" key="1">
    <source>
        <dbReference type="SAM" id="MobiDB-lite"/>
    </source>
</evidence>
<reference evidence="3" key="1">
    <citation type="submission" date="2023-01" db="EMBL/GenBank/DDBJ databases">
        <authorList>
            <person name="Piombo E."/>
        </authorList>
    </citation>
    <scope>NUCLEOTIDE SEQUENCE</scope>
</reference>
<dbReference type="AlphaFoldDB" id="A0AA35MHX0"/>
<keyword evidence="2" id="KW-0812">Transmembrane</keyword>
<dbReference type="EMBL" id="CABFNP030001291">
    <property type="protein sequence ID" value="CAI6097391.1"/>
    <property type="molecule type" value="Genomic_DNA"/>
</dbReference>
<keyword evidence="2" id="KW-0472">Membrane</keyword>